<keyword evidence="7 9" id="KW-0804">Transcription</keyword>
<reference evidence="13" key="1">
    <citation type="submission" date="2020-06" db="EMBL/GenBank/DDBJ databases">
        <title>Draft genome of Bugula neritina, a colonial animal packing powerful symbionts and potential medicines.</title>
        <authorList>
            <person name="Rayko M."/>
        </authorList>
    </citation>
    <scope>NUCLEOTIDE SEQUENCE [LARGE SCALE GENOMIC DNA]</scope>
    <source>
        <strain evidence="13">Kwan_BN1</strain>
    </source>
</reference>
<dbReference type="GO" id="GO:0016592">
    <property type="term" value="C:mediator complex"/>
    <property type="evidence" value="ECO:0007669"/>
    <property type="project" value="InterPro"/>
</dbReference>
<evidence type="ECO:0000256" key="9">
    <source>
        <dbReference type="RuleBase" id="RU364134"/>
    </source>
</evidence>
<evidence type="ECO:0000256" key="4">
    <source>
        <dbReference type="ARBA" id="ARBA00022491"/>
    </source>
</evidence>
<evidence type="ECO:0000259" key="11">
    <source>
        <dbReference type="Pfam" id="PF06333"/>
    </source>
</evidence>
<dbReference type="EMBL" id="VXIV02002458">
    <property type="protein sequence ID" value="KAF6025450.1"/>
    <property type="molecule type" value="Genomic_DNA"/>
</dbReference>
<feature type="region of interest" description="Disordered" evidence="10">
    <location>
        <begin position="252"/>
        <end position="312"/>
    </location>
</feature>
<feature type="domain" description="Mediator complex subunit Med13 C-terminal" evidence="11">
    <location>
        <begin position="439"/>
        <end position="843"/>
    </location>
</feature>
<feature type="compositionally biased region" description="Basic and acidic residues" evidence="10">
    <location>
        <begin position="291"/>
        <end position="312"/>
    </location>
</feature>
<accession>A0A7J7JGT3</accession>
<keyword evidence="5 9" id="KW-0805">Transcription regulation</keyword>
<dbReference type="GO" id="GO:0045944">
    <property type="term" value="P:positive regulation of transcription by RNA polymerase II"/>
    <property type="evidence" value="ECO:0007669"/>
    <property type="project" value="TreeGrafter"/>
</dbReference>
<sequence>MLILHCYHSTAYNVDITLLLLLFIYYEPEQTPVTVSVLEQVVTGEVEQRATTFYRNYATAEISAACLTRRCPKKRTTSLWDPNAIKVTGPMTWLSFFKLAGRNSDELKEPQPVPPFLVGNEDDWLRQSPFSLQHWDKLSLKPYGGQRNISYVVITPDNDLITSASKSFFTELTHIYSQCQLGKHMPYQGLRDGIIRVNKHLASSVGDKPTSDWFNKLDSLPIAQKMKLIARVCKHYLAPLLCNKAPDITSPPPPSAAAYSSAHEGVFTKPSQPGPSAPVSNPHSGVFSPPSRDETNKDILTDPRYKDCRPRTRDNTHTNVVVYLINPCANSTGSKNGAEAEESASTLALFMCFQELLDSLPESMRKQTYLEIVPLHSVLSNNHHSSDQQVMRSMAFSVYSKIARKCSYDILGNTMTGFGPAADNSPLVASNNPSYISLPPYILAPSTDHTNNEGGLMESNSRVLFCAYCLSEDQRWLLGSTTRDNGELMDTTVINIHVPNHSRRKKSTVIKHAIQKLFEYLVVCMSNSLVKWRLVIGRFGRLGHGELKEWSKLLSKKSLMRTCTRLREGCKTCTSVPADMQLGILGACLISIEPHASFSILHTDTSTNKEEKKSSSSPLSTPQDASVTHILVIPNSTTAGGNHNQNEAQIDFSGDMPGDTDGILGDLGVGEDIDFDGLFGIVSNSIDGMSPPHSPTNSSSIFNQAGGIQSRRGTVTSMMDTSMEDQINLLQQPLALGYIISTAPTGKLPSWFHSTAPQTENICPTVLKSALHFHTVCSQQNLEDYNQMTTPNNQKSYTHPLDSTMTCDVLRFVLDSYNRLSWLTVDPATNDRRSCLPVHIDALMKLYHAINTFL</sequence>
<evidence type="ECO:0000256" key="7">
    <source>
        <dbReference type="ARBA" id="ARBA00023163"/>
    </source>
</evidence>
<keyword evidence="14" id="KW-1185">Reference proteome</keyword>
<comment type="function">
    <text evidence="9">Component of the Mediator complex, a coactivator involved in regulated transcription of nearly all RNA polymerase II-dependent genes. Mediator functions as a bridge to convey information from gene-specific regulatory proteins to the basal RNA polymerase II transcription machinery. Mediator is recruited to promoters by direct interactions with regulatory proteins and serves as a scaffold for the assembly of a functional preinitiation complex with RNA polymerase II and the general transcription factors.</text>
</comment>
<feature type="region of interest" description="Disordered" evidence="10">
    <location>
        <begin position="604"/>
        <end position="625"/>
    </location>
</feature>
<keyword evidence="4 9" id="KW-0678">Repressor</keyword>
<dbReference type="Proteomes" id="UP000593567">
    <property type="component" value="Unassembled WGS sequence"/>
</dbReference>
<dbReference type="Pfam" id="PF18296">
    <property type="entry name" value="MID_MedPIWI"/>
    <property type="match status" value="1"/>
</dbReference>
<evidence type="ECO:0000256" key="6">
    <source>
        <dbReference type="ARBA" id="ARBA00023159"/>
    </source>
</evidence>
<comment type="caution">
    <text evidence="13">The sequence shown here is derived from an EMBL/GenBank/DDBJ whole genome shotgun (WGS) entry which is preliminary data.</text>
</comment>
<dbReference type="InterPro" id="IPR041285">
    <property type="entry name" value="MID_MedPIWI"/>
</dbReference>
<dbReference type="InterPro" id="IPR009401">
    <property type="entry name" value="Med13_C"/>
</dbReference>
<feature type="domain" description="MID" evidence="12">
    <location>
        <begin position="147"/>
        <end position="403"/>
    </location>
</feature>
<evidence type="ECO:0000259" key="12">
    <source>
        <dbReference type="Pfam" id="PF18296"/>
    </source>
</evidence>
<dbReference type="AlphaFoldDB" id="A0A7J7JGT3"/>
<gene>
    <name evidence="13" type="ORF">EB796_016226</name>
</gene>
<proteinExistence type="inferred from homology"/>
<comment type="subunit">
    <text evidence="9">Component of the Mediator complex.</text>
</comment>
<name>A0A7J7JGT3_BUGNE</name>
<dbReference type="OrthoDB" id="103819at2759"/>
<evidence type="ECO:0000256" key="5">
    <source>
        <dbReference type="ARBA" id="ARBA00023015"/>
    </source>
</evidence>
<dbReference type="PANTHER" id="PTHR48249">
    <property type="entry name" value="MEDIATOR OF RNA POLYMERASE II TRANSCRIPTION SUBUNIT 13"/>
    <property type="match status" value="1"/>
</dbReference>
<evidence type="ECO:0000256" key="8">
    <source>
        <dbReference type="ARBA" id="ARBA00023242"/>
    </source>
</evidence>
<keyword evidence="6 9" id="KW-0010">Activator</keyword>
<evidence type="ECO:0000313" key="14">
    <source>
        <dbReference type="Proteomes" id="UP000593567"/>
    </source>
</evidence>
<organism evidence="13 14">
    <name type="scientific">Bugula neritina</name>
    <name type="common">Brown bryozoan</name>
    <name type="synonym">Sertularia neritina</name>
    <dbReference type="NCBI Taxonomy" id="10212"/>
    <lineage>
        <taxon>Eukaryota</taxon>
        <taxon>Metazoa</taxon>
        <taxon>Spiralia</taxon>
        <taxon>Lophotrochozoa</taxon>
        <taxon>Bryozoa</taxon>
        <taxon>Gymnolaemata</taxon>
        <taxon>Cheilostomatida</taxon>
        <taxon>Flustrina</taxon>
        <taxon>Buguloidea</taxon>
        <taxon>Bugulidae</taxon>
        <taxon>Bugula</taxon>
    </lineage>
</organism>
<evidence type="ECO:0000256" key="3">
    <source>
        <dbReference type="ARBA" id="ARBA00019618"/>
    </source>
</evidence>
<evidence type="ECO:0000256" key="1">
    <source>
        <dbReference type="ARBA" id="ARBA00004123"/>
    </source>
</evidence>
<dbReference type="InterPro" id="IPR051139">
    <property type="entry name" value="Mediator_complx_sub13"/>
</dbReference>
<comment type="subcellular location">
    <subcellularLocation>
        <location evidence="1 9">Nucleus</location>
    </subcellularLocation>
</comment>
<dbReference type="GO" id="GO:0003713">
    <property type="term" value="F:transcription coactivator activity"/>
    <property type="evidence" value="ECO:0007669"/>
    <property type="project" value="TreeGrafter"/>
</dbReference>
<dbReference type="PANTHER" id="PTHR48249:SF3">
    <property type="entry name" value="MEDIATOR OF RNA POLYMERASE II TRANSCRIPTION SUBUNIT 13"/>
    <property type="match status" value="1"/>
</dbReference>
<dbReference type="Pfam" id="PF06333">
    <property type="entry name" value="Med13_C"/>
    <property type="match status" value="1"/>
</dbReference>
<protein>
    <recommendedName>
        <fullName evidence="3 9">Mediator of RNA polymerase II transcription subunit 13</fullName>
    </recommendedName>
</protein>
<evidence type="ECO:0000313" key="13">
    <source>
        <dbReference type="EMBL" id="KAF6025450.1"/>
    </source>
</evidence>
<evidence type="ECO:0000256" key="2">
    <source>
        <dbReference type="ARBA" id="ARBA00009354"/>
    </source>
</evidence>
<evidence type="ECO:0000256" key="10">
    <source>
        <dbReference type="SAM" id="MobiDB-lite"/>
    </source>
</evidence>
<keyword evidence="8 9" id="KW-0539">Nucleus</keyword>
<comment type="similarity">
    <text evidence="2 9">Belongs to the Mediator complex subunit 13 family.</text>
</comment>